<feature type="transmembrane region" description="Helical" evidence="1">
    <location>
        <begin position="7"/>
        <end position="28"/>
    </location>
</feature>
<reference evidence="4" key="1">
    <citation type="submission" date="2016-06" db="UniProtKB">
        <authorList>
            <consortium name="WormBaseParasite"/>
        </authorList>
    </citation>
    <scope>IDENTIFICATION</scope>
</reference>
<evidence type="ECO:0000313" key="4">
    <source>
        <dbReference type="WBParaSite" id="SCUD_0001832001-mRNA-1"/>
    </source>
</evidence>
<keyword evidence="3" id="KW-1185">Reference proteome</keyword>
<protein>
    <submittedName>
        <fullName evidence="4">2-dehydropantoate 2-reductase</fullName>
    </submittedName>
</protein>
<gene>
    <name evidence="2" type="ORF">SCUD_LOCUS18317</name>
</gene>
<keyword evidence="1" id="KW-0472">Membrane</keyword>
<organism evidence="4">
    <name type="scientific">Schistosoma curassoni</name>
    <dbReference type="NCBI Taxonomy" id="6186"/>
    <lineage>
        <taxon>Eukaryota</taxon>
        <taxon>Metazoa</taxon>
        <taxon>Spiralia</taxon>
        <taxon>Lophotrochozoa</taxon>
        <taxon>Platyhelminthes</taxon>
        <taxon>Trematoda</taxon>
        <taxon>Digenea</taxon>
        <taxon>Strigeidida</taxon>
        <taxon>Schistosomatoidea</taxon>
        <taxon>Schistosomatidae</taxon>
        <taxon>Schistosoma</taxon>
    </lineage>
</organism>
<dbReference type="EMBL" id="UZAK01040865">
    <property type="protein sequence ID" value="VDP65437.1"/>
    <property type="molecule type" value="Genomic_DNA"/>
</dbReference>
<evidence type="ECO:0000313" key="2">
    <source>
        <dbReference type="EMBL" id="VDP65437.1"/>
    </source>
</evidence>
<evidence type="ECO:0000313" key="3">
    <source>
        <dbReference type="Proteomes" id="UP000279833"/>
    </source>
</evidence>
<accession>A0A183KTC7</accession>
<keyword evidence="1" id="KW-1133">Transmembrane helix</keyword>
<dbReference type="WBParaSite" id="SCUD_0001832001-mRNA-1">
    <property type="protein sequence ID" value="SCUD_0001832001-mRNA-1"/>
    <property type="gene ID" value="SCUD_0001832001"/>
</dbReference>
<reference evidence="2 3" key="2">
    <citation type="submission" date="2018-11" db="EMBL/GenBank/DDBJ databases">
        <authorList>
            <consortium name="Pathogen Informatics"/>
        </authorList>
    </citation>
    <scope>NUCLEOTIDE SEQUENCE [LARGE SCALE GENOMIC DNA]</scope>
    <source>
        <strain evidence="2">Dakar</strain>
        <strain evidence="3">Dakar, Senegal</strain>
    </source>
</reference>
<evidence type="ECO:0000256" key="1">
    <source>
        <dbReference type="SAM" id="Phobius"/>
    </source>
</evidence>
<dbReference type="Proteomes" id="UP000279833">
    <property type="component" value="Unassembled WGS sequence"/>
</dbReference>
<proteinExistence type="predicted"/>
<name>A0A183KTC7_9TREM</name>
<keyword evidence="1" id="KW-0812">Transmembrane</keyword>
<dbReference type="AlphaFoldDB" id="A0A183KTC7"/>
<sequence length="43" mass="4293">MNSLRNIANVGIIGGGFIGAAAALTLGLSQSLYTGTLDKVNTV</sequence>